<accession>A0A8B3CIE3</accession>
<dbReference type="EMBL" id="QHCS01000014">
    <property type="protein sequence ID" value="RHX82923.1"/>
    <property type="molecule type" value="Genomic_DNA"/>
</dbReference>
<dbReference type="Proteomes" id="UP000266669">
    <property type="component" value="Unassembled WGS sequence"/>
</dbReference>
<dbReference type="AlphaFoldDB" id="A0A8B3CIE3"/>
<evidence type="ECO:0000313" key="1">
    <source>
        <dbReference type="EMBL" id="RHX82923.1"/>
    </source>
</evidence>
<sequence length="93" mass="11029">MIPVTCNVKSEPWKDESCFLRWRNSPPDLKQIREDLVEISEMKTEFENLLNLELESKKVSKVEPMWNFRALLSKKRVAEFFRSSETFLNISSC</sequence>
<reference evidence="2" key="1">
    <citation type="submission" date="2018-05" db="EMBL/GenBank/DDBJ databases">
        <title>Leptospira yasudae sp. nov. and Leptospira stimsonii sp. nov., two pathogenic species of the genus Leptospira isolated from environmental sources.</title>
        <authorList>
            <person name="Casanovas-Massana A."/>
            <person name="Hamond C."/>
            <person name="Santos L.A."/>
            <person name="Hacker K.P."/>
            <person name="Balassiano I."/>
            <person name="Medeiros M.A."/>
            <person name="Reis M.G."/>
            <person name="Ko A.I."/>
            <person name="Wunder E.A."/>
        </authorList>
    </citation>
    <scope>NUCLEOTIDE SEQUENCE [LARGE SCALE GENOMIC DNA]</scope>
    <source>
        <strain evidence="2">AMB6-RJ</strain>
    </source>
</reference>
<comment type="caution">
    <text evidence="1">The sequence shown here is derived from an EMBL/GenBank/DDBJ whole genome shotgun (WGS) entry which is preliminary data.</text>
</comment>
<protein>
    <submittedName>
        <fullName evidence="1">Uncharacterized protein</fullName>
    </submittedName>
</protein>
<evidence type="ECO:0000313" key="2">
    <source>
        <dbReference type="Proteomes" id="UP000266669"/>
    </source>
</evidence>
<gene>
    <name evidence="1" type="ORF">DLM78_23530</name>
</gene>
<organism evidence="1 2">
    <name type="scientific">Leptospira stimsonii</name>
    <dbReference type="NCBI Taxonomy" id="2202203"/>
    <lineage>
        <taxon>Bacteria</taxon>
        <taxon>Pseudomonadati</taxon>
        <taxon>Spirochaetota</taxon>
        <taxon>Spirochaetia</taxon>
        <taxon>Leptospirales</taxon>
        <taxon>Leptospiraceae</taxon>
        <taxon>Leptospira</taxon>
    </lineage>
</organism>
<proteinExistence type="predicted"/>
<name>A0A8B3CIE3_9LEPT</name>